<keyword evidence="3" id="KW-1185">Reference proteome</keyword>
<evidence type="ECO:0000313" key="3">
    <source>
        <dbReference type="Proteomes" id="UP001141327"/>
    </source>
</evidence>
<feature type="transmembrane region" description="Helical" evidence="1">
    <location>
        <begin position="85"/>
        <end position="105"/>
    </location>
</feature>
<keyword evidence="1" id="KW-0812">Transmembrane</keyword>
<feature type="transmembrane region" description="Helical" evidence="1">
    <location>
        <begin position="250"/>
        <end position="268"/>
    </location>
</feature>
<feature type="transmembrane region" description="Helical" evidence="1">
    <location>
        <begin position="170"/>
        <end position="194"/>
    </location>
</feature>
<dbReference type="Proteomes" id="UP001141327">
    <property type="component" value="Unassembled WGS sequence"/>
</dbReference>
<feature type="transmembrane region" description="Helical" evidence="1">
    <location>
        <begin position="44"/>
        <end position="65"/>
    </location>
</feature>
<accession>A0ABQ8USL2</accession>
<reference evidence="2" key="1">
    <citation type="journal article" date="2022" name="bioRxiv">
        <title>Genomics of Preaxostyla Flagellates Illuminates Evolutionary Transitions and the Path Towards Mitochondrial Loss.</title>
        <authorList>
            <person name="Novak L.V.F."/>
            <person name="Treitli S.C."/>
            <person name="Pyrih J."/>
            <person name="Halakuc P."/>
            <person name="Pipaliya S.V."/>
            <person name="Vacek V."/>
            <person name="Brzon O."/>
            <person name="Soukal P."/>
            <person name="Eme L."/>
            <person name="Dacks J.B."/>
            <person name="Karnkowska A."/>
            <person name="Elias M."/>
            <person name="Hampl V."/>
        </authorList>
    </citation>
    <scope>NUCLEOTIDE SEQUENCE</scope>
    <source>
        <strain evidence="2">RCP-MX</strain>
    </source>
</reference>
<sequence length="304" mass="33378">MTCEPPTPATAVIAGLSVAASGISALACLLFCILYIILRKHHTFGGLLAFFFSLSQLGSSLSLIVSDSFVLTRTCELPLINEAVLRAFVIGPFVAALAWLIIIYVNDLFVHLFNLTYIVISRLQIGYHLFVWGISLTLAVVLPVVMHTAYPHDSVWMLCQPDMDFNPLRLTGFIAVVVTLVVISYSFLMLYWGLKTRGLVGPHAKDLVFAHTRRRRLHVAFSVSFLPHIMVIVIRDIMLHCDLIAPSGPAFNAVTMAAQATAVLFRLWGCTSTGGLMSTGRMGYKARPLPLPPTAPSQGRCFPF</sequence>
<protein>
    <recommendedName>
        <fullName evidence="4">G-protein coupled receptors family 2 profile 2 domain-containing protein</fullName>
    </recommendedName>
</protein>
<evidence type="ECO:0000313" key="2">
    <source>
        <dbReference type="EMBL" id="KAJ4462114.1"/>
    </source>
</evidence>
<evidence type="ECO:0000256" key="1">
    <source>
        <dbReference type="SAM" id="Phobius"/>
    </source>
</evidence>
<feature type="transmembrane region" description="Helical" evidence="1">
    <location>
        <begin position="125"/>
        <end position="150"/>
    </location>
</feature>
<keyword evidence="1" id="KW-1133">Transmembrane helix</keyword>
<keyword evidence="1" id="KW-0472">Membrane</keyword>
<dbReference type="EMBL" id="JAPMOS010000004">
    <property type="protein sequence ID" value="KAJ4462114.1"/>
    <property type="molecule type" value="Genomic_DNA"/>
</dbReference>
<feature type="transmembrane region" description="Helical" evidence="1">
    <location>
        <begin position="215"/>
        <end position="238"/>
    </location>
</feature>
<gene>
    <name evidence="2" type="ORF">PAPYR_1292</name>
</gene>
<organism evidence="2 3">
    <name type="scientific">Paratrimastix pyriformis</name>
    <dbReference type="NCBI Taxonomy" id="342808"/>
    <lineage>
        <taxon>Eukaryota</taxon>
        <taxon>Metamonada</taxon>
        <taxon>Preaxostyla</taxon>
        <taxon>Paratrimastigidae</taxon>
        <taxon>Paratrimastix</taxon>
    </lineage>
</organism>
<evidence type="ECO:0008006" key="4">
    <source>
        <dbReference type="Google" id="ProtNLM"/>
    </source>
</evidence>
<feature type="transmembrane region" description="Helical" evidence="1">
    <location>
        <begin position="12"/>
        <end position="37"/>
    </location>
</feature>
<name>A0ABQ8USL2_9EUKA</name>
<comment type="caution">
    <text evidence="2">The sequence shown here is derived from an EMBL/GenBank/DDBJ whole genome shotgun (WGS) entry which is preliminary data.</text>
</comment>
<proteinExistence type="predicted"/>